<sequence length="1463" mass="155696">MASSTSSKGGAGELTSGEIGEIYGAARSSAGASELDEGTRAYLERVLGRGVALLAHQERALAWMLERERAGQGGILADEPGLGKTLTSLCLIACDWRGRRKGTLVVTPTTAIREQWASEAHRFLGSSGSVVRYEGVGKPYARSSADAAIASLRTCRIALCDLATLRREHHLREAEVGGRTKDVVAPLFAVGWSRVVVDEVQDVEARASISASAAKALPCERRWGISGTPIARGSLEAMRGLYELAGALPYCDASFWSAQIARPLSSGDAGARAAALEVARAAAAEHMWRTHKREVGAGALEVKAQRRAPVVVVEPGAAEVAATRPALEHLLQSAVRTARAAGFEGDARELSSRDARALLSAGSSSSKAKSSGGSFAALCRAATAVSLLDNTGARKPRASSSKRARKEEDDEEEVASWVCCDACEKWRRVPRTATVDKARPWRCADARNWGVTDASCAVPQEEEDASGPEEEEEEEGGNSNGAARDRPSLDGALARCSNRCAARVGATAATLATVLVNKARQTGLVRPCAEVIALLLAALCVARHGCPPDELEARGREGEAPVEATAAVRATLPPSVAAMTLEKLETEARRLKVFADVAARGDDGGQRAEERAALLAAARSALFAERAGRRLATAMASHARLGARSPARVVPQQVWQDHVWLFVDGGAGDFVAELVDRGRDACGGGGARRARLAVLDIDERLRLVAGARDSPPDFDDDDDPLLDASFRQRRADHVDSLRRAREEEEEEDDSAELASRQRRLDLDRAARAADDRRIDLMRRVMIGGGGLGGGGEMATADGLEATRAVARRLGTALLDPSSSSRGPGQRVRDVVEWIADPRRHNTVGAHEEQLVAKCRQWVYASQRQRGGGGDDASAAAAAPEGTIEALARAISREADWLASQCVSARVRALAAARRVGVDLALGGYDPIDADLALRREPSSASGRRAVAPAPARLEQHAACGACASGAWRTFESRRAMSNWGRSLCALCAARKRVRVFRAYVCSARSDGDSALVRLVRALAGKPNSAAATQIDRAAVEELDRCRDDADAAFAVVRDADATATMAACFRRAAFVPAATHYGASTLLWSSYPRAVNHASIDSIARLVFPRASSSKRSRDDGSNYAKATPSEAWSSWVANHNPTARRRRGAIPPFPSSSAEINKIDCSSFENHLGAVATTGALLARVGDERFSLVARVALASCVLDDEASSTRVSFDDATRSAAFARAVEVARADQRRGRAACAACAAIADDDLRVARNCAHVLCSACATDRTDCPACGVLHGQPMARQPLVDARSAASKRAACDYGAKIDSVCDLVQGIAARNEKCLVFSSWADALDLVATALDHRRVKSLALRGTPAQAPEVLRDFRTARDCTALLLSLRTSNAGLNISEASSVILLDTTLDTSLETQAVARVQRLDSRHATTVYRFITASSIEAAIWQLRSSSDNKVTRAQVFDLLVDQHRRALK</sequence>
<dbReference type="GO" id="GO:0008270">
    <property type="term" value="F:zinc ion binding"/>
    <property type="evidence" value="ECO:0007669"/>
    <property type="project" value="UniProtKB-KW"/>
</dbReference>
<feature type="region of interest" description="Disordered" evidence="8">
    <location>
        <begin position="458"/>
        <end position="486"/>
    </location>
</feature>
<evidence type="ECO:0000256" key="6">
    <source>
        <dbReference type="ARBA" id="ARBA00022840"/>
    </source>
</evidence>
<keyword evidence="4" id="KW-0378">Hydrolase</keyword>
<dbReference type="InterPro" id="IPR017907">
    <property type="entry name" value="Znf_RING_CS"/>
</dbReference>
<dbReference type="InterPro" id="IPR014001">
    <property type="entry name" value="Helicase_ATP-bd"/>
</dbReference>
<dbReference type="GO" id="GO:0008094">
    <property type="term" value="F:ATP-dependent activity, acting on DNA"/>
    <property type="evidence" value="ECO:0007669"/>
    <property type="project" value="TreeGrafter"/>
</dbReference>
<dbReference type="InterPro" id="IPR050628">
    <property type="entry name" value="SNF2_RAD54_helicase_TF"/>
</dbReference>
<dbReference type="PROSITE" id="PS51050">
    <property type="entry name" value="ZF_CW"/>
    <property type="match status" value="1"/>
</dbReference>
<evidence type="ECO:0000256" key="8">
    <source>
        <dbReference type="SAM" id="MobiDB-lite"/>
    </source>
</evidence>
<dbReference type="PANTHER" id="PTHR45626">
    <property type="entry name" value="TRANSCRIPTION TERMINATION FACTOR 2-RELATED"/>
    <property type="match status" value="1"/>
</dbReference>
<accession>A0AAD7XNW8</accession>
<dbReference type="Pfam" id="PF00271">
    <property type="entry name" value="Helicase_C"/>
    <property type="match status" value="1"/>
</dbReference>
<dbReference type="SUPFAM" id="SSF57850">
    <property type="entry name" value="RING/U-box"/>
    <property type="match status" value="1"/>
</dbReference>
<keyword evidence="6" id="KW-0067">ATP-binding</keyword>
<dbReference type="Gene3D" id="3.40.50.10810">
    <property type="entry name" value="Tandem AAA-ATPase domain"/>
    <property type="match status" value="1"/>
</dbReference>
<proteinExistence type="predicted"/>
<dbReference type="InterPro" id="IPR049730">
    <property type="entry name" value="SNF2/RAD54-like_C"/>
</dbReference>
<feature type="region of interest" description="Disordered" evidence="8">
    <location>
        <begin position="737"/>
        <end position="756"/>
    </location>
</feature>
<dbReference type="EMBL" id="JAQMWT010000109">
    <property type="protein sequence ID" value="KAJ8610371.1"/>
    <property type="molecule type" value="Genomic_DNA"/>
</dbReference>
<dbReference type="PROSITE" id="PS00518">
    <property type="entry name" value="ZF_RING_1"/>
    <property type="match status" value="1"/>
</dbReference>
<keyword evidence="2" id="KW-0547">Nucleotide-binding</keyword>
<evidence type="ECO:0000259" key="9">
    <source>
        <dbReference type="PROSITE" id="PS50089"/>
    </source>
</evidence>
<dbReference type="PROSITE" id="PS51192">
    <property type="entry name" value="HELICASE_ATP_BIND_1"/>
    <property type="match status" value="1"/>
</dbReference>
<evidence type="ECO:0000256" key="2">
    <source>
        <dbReference type="ARBA" id="ARBA00022741"/>
    </source>
</evidence>
<dbReference type="GO" id="GO:0006281">
    <property type="term" value="P:DNA repair"/>
    <property type="evidence" value="ECO:0007669"/>
    <property type="project" value="TreeGrafter"/>
</dbReference>
<dbReference type="PROSITE" id="PS51194">
    <property type="entry name" value="HELICASE_CTER"/>
    <property type="match status" value="1"/>
</dbReference>
<protein>
    <submittedName>
        <fullName evidence="13">Uncharacterized protein</fullName>
    </submittedName>
</protein>
<evidence type="ECO:0000313" key="14">
    <source>
        <dbReference type="Proteomes" id="UP001230188"/>
    </source>
</evidence>
<dbReference type="SMART" id="SM00487">
    <property type="entry name" value="DEXDc"/>
    <property type="match status" value="1"/>
</dbReference>
<evidence type="ECO:0000259" key="10">
    <source>
        <dbReference type="PROSITE" id="PS51050"/>
    </source>
</evidence>
<keyword evidence="3 7" id="KW-0863">Zinc-finger</keyword>
<evidence type="ECO:0000256" key="1">
    <source>
        <dbReference type="ARBA" id="ARBA00022723"/>
    </source>
</evidence>
<dbReference type="Pfam" id="PF07496">
    <property type="entry name" value="zf-CW"/>
    <property type="match status" value="1"/>
</dbReference>
<dbReference type="InterPro" id="IPR038718">
    <property type="entry name" value="SNF2-like_sf"/>
</dbReference>
<feature type="domain" description="Helicase C-terminal" evidence="12">
    <location>
        <begin position="1310"/>
        <end position="1454"/>
    </location>
</feature>
<keyword evidence="14" id="KW-1185">Reference proteome</keyword>
<feature type="domain" description="Helicase ATP-binding" evidence="11">
    <location>
        <begin position="65"/>
        <end position="247"/>
    </location>
</feature>
<dbReference type="GO" id="GO:0016787">
    <property type="term" value="F:hydrolase activity"/>
    <property type="evidence" value="ECO:0007669"/>
    <property type="project" value="UniProtKB-KW"/>
</dbReference>
<dbReference type="InterPro" id="IPR027417">
    <property type="entry name" value="P-loop_NTPase"/>
</dbReference>
<dbReference type="InterPro" id="IPR000330">
    <property type="entry name" value="SNF2_N"/>
</dbReference>
<comment type="caution">
    <text evidence="13">The sequence shown here is derived from an EMBL/GenBank/DDBJ whole genome shotgun (WGS) entry which is preliminary data.</text>
</comment>
<dbReference type="Gene3D" id="3.30.40.100">
    <property type="match status" value="1"/>
</dbReference>
<organism evidence="13 14">
    <name type="scientific">Chrysophaeum taylorii</name>
    <dbReference type="NCBI Taxonomy" id="2483200"/>
    <lineage>
        <taxon>Eukaryota</taxon>
        <taxon>Sar</taxon>
        <taxon>Stramenopiles</taxon>
        <taxon>Ochrophyta</taxon>
        <taxon>Pelagophyceae</taxon>
        <taxon>Pelagomonadales</taxon>
        <taxon>Pelagomonadaceae</taxon>
        <taxon>Chrysophaeum</taxon>
    </lineage>
</organism>
<evidence type="ECO:0000256" key="7">
    <source>
        <dbReference type="PROSITE-ProRule" id="PRU00175"/>
    </source>
</evidence>
<dbReference type="GO" id="GO:0005524">
    <property type="term" value="F:ATP binding"/>
    <property type="evidence" value="ECO:0007669"/>
    <property type="project" value="UniProtKB-KW"/>
</dbReference>
<feature type="domain" description="CW-type" evidence="10">
    <location>
        <begin position="411"/>
        <end position="464"/>
    </location>
</feature>
<evidence type="ECO:0000256" key="5">
    <source>
        <dbReference type="ARBA" id="ARBA00022833"/>
    </source>
</evidence>
<feature type="compositionally biased region" description="Acidic residues" evidence="8">
    <location>
        <begin position="460"/>
        <end position="476"/>
    </location>
</feature>
<keyword evidence="1" id="KW-0479">Metal-binding</keyword>
<evidence type="ECO:0000313" key="13">
    <source>
        <dbReference type="EMBL" id="KAJ8610371.1"/>
    </source>
</evidence>
<dbReference type="Gene3D" id="3.40.50.300">
    <property type="entry name" value="P-loop containing nucleotide triphosphate hydrolases"/>
    <property type="match status" value="1"/>
</dbReference>
<dbReference type="Proteomes" id="UP001230188">
    <property type="component" value="Unassembled WGS sequence"/>
</dbReference>
<dbReference type="InterPro" id="IPR001650">
    <property type="entry name" value="Helicase_C-like"/>
</dbReference>
<dbReference type="CDD" id="cd18793">
    <property type="entry name" value="SF2_C_SNF"/>
    <property type="match status" value="1"/>
</dbReference>
<feature type="region of interest" description="Disordered" evidence="8">
    <location>
        <begin position="707"/>
        <end position="726"/>
    </location>
</feature>
<dbReference type="PROSITE" id="PS50089">
    <property type="entry name" value="ZF_RING_2"/>
    <property type="match status" value="1"/>
</dbReference>
<keyword evidence="5" id="KW-0862">Zinc</keyword>
<dbReference type="GO" id="GO:0005634">
    <property type="term" value="C:nucleus"/>
    <property type="evidence" value="ECO:0007669"/>
    <property type="project" value="TreeGrafter"/>
</dbReference>
<evidence type="ECO:0000259" key="11">
    <source>
        <dbReference type="PROSITE" id="PS51192"/>
    </source>
</evidence>
<evidence type="ECO:0000256" key="4">
    <source>
        <dbReference type="ARBA" id="ARBA00022801"/>
    </source>
</evidence>
<dbReference type="SUPFAM" id="SSF52540">
    <property type="entry name" value="P-loop containing nucleoside triphosphate hydrolases"/>
    <property type="match status" value="2"/>
</dbReference>
<name>A0AAD7XNW8_9STRA</name>
<gene>
    <name evidence="13" type="ORF">CTAYLR_003874</name>
</gene>
<feature type="domain" description="RING-type" evidence="9">
    <location>
        <begin position="1238"/>
        <end position="1273"/>
    </location>
</feature>
<dbReference type="InterPro" id="IPR011124">
    <property type="entry name" value="Znf_CW"/>
</dbReference>
<reference evidence="13" key="1">
    <citation type="submission" date="2023-01" db="EMBL/GenBank/DDBJ databases">
        <title>Metagenome sequencing of chrysophaentin producing Chrysophaeum taylorii.</title>
        <authorList>
            <person name="Davison J."/>
            <person name="Bewley C."/>
        </authorList>
    </citation>
    <scope>NUCLEOTIDE SEQUENCE</scope>
    <source>
        <strain evidence="13">NIES-1699</strain>
    </source>
</reference>
<evidence type="ECO:0000259" key="12">
    <source>
        <dbReference type="PROSITE" id="PS51194"/>
    </source>
</evidence>
<dbReference type="Pfam" id="PF00176">
    <property type="entry name" value="SNF2-rel_dom"/>
    <property type="match status" value="1"/>
</dbReference>
<evidence type="ECO:0000256" key="3">
    <source>
        <dbReference type="ARBA" id="ARBA00022771"/>
    </source>
</evidence>
<feature type="compositionally biased region" description="Acidic residues" evidence="8">
    <location>
        <begin position="712"/>
        <end position="721"/>
    </location>
</feature>
<dbReference type="SMART" id="SM00490">
    <property type="entry name" value="HELICc"/>
    <property type="match status" value="1"/>
</dbReference>
<dbReference type="InterPro" id="IPR001841">
    <property type="entry name" value="Znf_RING"/>
</dbReference>